<keyword evidence="3" id="KW-1185">Reference proteome</keyword>
<dbReference type="EMBL" id="OZ021738">
    <property type="protein sequence ID" value="CAK9320439.1"/>
    <property type="molecule type" value="Genomic_DNA"/>
</dbReference>
<reference evidence="2 3" key="1">
    <citation type="submission" date="2024-03" db="EMBL/GenBank/DDBJ databases">
        <authorList>
            <person name="Gkanogiannis A."/>
            <person name="Becerra Lopez-Lavalle L."/>
        </authorList>
    </citation>
    <scope>NUCLEOTIDE SEQUENCE [LARGE SCALE GENOMIC DNA]</scope>
</reference>
<dbReference type="Proteomes" id="UP001642487">
    <property type="component" value="Chromosome 4"/>
</dbReference>
<name>A0ABP0YJ72_9ROSI</name>
<dbReference type="InterPro" id="IPR018253">
    <property type="entry name" value="DnaJ_domain_CS"/>
</dbReference>
<organism evidence="2 3">
    <name type="scientific">Citrullus colocynthis</name>
    <name type="common">colocynth</name>
    <dbReference type="NCBI Taxonomy" id="252529"/>
    <lineage>
        <taxon>Eukaryota</taxon>
        <taxon>Viridiplantae</taxon>
        <taxon>Streptophyta</taxon>
        <taxon>Embryophyta</taxon>
        <taxon>Tracheophyta</taxon>
        <taxon>Spermatophyta</taxon>
        <taxon>Magnoliopsida</taxon>
        <taxon>eudicotyledons</taxon>
        <taxon>Gunneridae</taxon>
        <taxon>Pentapetalae</taxon>
        <taxon>rosids</taxon>
        <taxon>fabids</taxon>
        <taxon>Cucurbitales</taxon>
        <taxon>Cucurbitaceae</taxon>
        <taxon>Benincaseae</taxon>
        <taxon>Citrullus</taxon>
    </lineage>
</organism>
<sequence length="532" mass="60294">MKLKFTPVDGIFRRRALSLVSVLQSRGKSSSYRLVLCYSSCGIRLFACGSGSASVRSEFSGENAYDILGVSETSSSDEIKASFRKLAKETHPDLAESKNDSAASQRFVQILAAYEILSDSKKRAHYDSFLIAQRRLIKKHSSYGSISYVYKSDQTTFKQTEVVEWLKSYRIFINEILSERKAVVGTDYFDVLERDFYLAMHIAFYGPTIESMELLPDCFEAEERSTHETSEILHLVSGRDLFGMVCFAEEVPKVASATSGKSISSTSRCLDITQTSENGSSCVKLTGEEQFELPQASVVYKSDAYKDLELHICGKVIARASRLPPKFHGESMEDKNNQDQIHVFLSSNDDPMHTSYGYPIDFSSEDVAEARILLGTIVGLGTSEEEGSCSVYNNCGTKTHVIMKHRTLMVKHMHWYSTGEKVSVCECRCSRARLPPSKFWLFEPRCGLHDTGGWYVETFGKNKKGRTVPSQRFWNGFDFRDQCQERLHPAMYLIALAYRTLDIQDARMRKQRISDTIKGQLFRILNWSKKLI</sequence>
<dbReference type="PROSITE" id="PS00636">
    <property type="entry name" value="DNAJ_1"/>
    <property type="match status" value="1"/>
</dbReference>
<dbReference type="SMART" id="SM00271">
    <property type="entry name" value="DnaJ"/>
    <property type="match status" value="1"/>
</dbReference>
<gene>
    <name evidence="2" type="ORF">CITCOLO1_LOCUS12487</name>
</gene>
<evidence type="ECO:0000313" key="2">
    <source>
        <dbReference type="EMBL" id="CAK9320439.1"/>
    </source>
</evidence>
<dbReference type="CDD" id="cd06257">
    <property type="entry name" value="DnaJ"/>
    <property type="match status" value="1"/>
</dbReference>
<accession>A0ABP0YJ72</accession>
<dbReference type="Pfam" id="PF00226">
    <property type="entry name" value="DnaJ"/>
    <property type="match status" value="1"/>
</dbReference>
<dbReference type="PRINTS" id="PR00625">
    <property type="entry name" value="JDOMAIN"/>
</dbReference>
<dbReference type="Gene3D" id="1.10.287.110">
    <property type="entry name" value="DnaJ domain"/>
    <property type="match status" value="1"/>
</dbReference>
<protein>
    <recommendedName>
        <fullName evidence="1">J domain-containing protein</fullName>
    </recommendedName>
</protein>
<proteinExistence type="predicted"/>
<dbReference type="PANTHER" id="PTHR45286:SF1">
    <property type="entry name" value="CHAPERONE DNAJ-DOMAIN SUPERFAMILY PROTEIN"/>
    <property type="match status" value="1"/>
</dbReference>
<dbReference type="InterPro" id="IPR001623">
    <property type="entry name" value="DnaJ_domain"/>
</dbReference>
<evidence type="ECO:0000259" key="1">
    <source>
        <dbReference type="PROSITE" id="PS50076"/>
    </source>
</evidence>
<feature type="domain" description="J" evidence="1">
    <location>
        <begin position="63"/>
        <end position="130"/>
    </location>
</feature>
<dbReference type="PANTHER" id="PTHR45286">
    <property type="entry name" value="CHAPERONE DNAJ-DOMAIN SUPERFAMILY PROTEIN"/>
    <property type="match status" value="1"/>
</dbReference>
<evidence type="ECO:0000313" key="3">
    <source>
        <dbReference type="Proteomes" id="UP001642487"/>
    </source>
</evidence>
<dbReference type="PROSITE" id="PS50076">
    <property type="entry name" value="DNAJ_2"/>
    <property type="match status" value="1"/>
</dbReference>
<dbReference type="InterPro" id="IPR036869">
    <property type="entry name" value="J_dom_sf"/>
</dbReference>
<dbReference type="SUPFAM" id="SSF46565">
    <property type="entry name" value="Chaperone J-domain"/>
    <property type="match status" value="1"/>
</dbReference>